<dbReference type="InterPro" id="IPR029057">
    <property type="entry name" value="PRTase-like"/>
</dbReference>
<evidence type="ECO:0000256" key="1">
    <source>
        <dbReference type="ARBA" id="ARBA00008007"/>
    </source>
</evidence>
<dbReference type="RefSeq" id="WP_260763485.1">
    <property type="nucleotide sequence ID" value="NZ_CP045921.1"/>
</dbReference>
<comment type="similarity">
    <text evidence="1">Belongs to the ComF/GntX family.</text>
</comment>
<dbReference type="PANTHER" id="PTHR47505">
    <property type="entry name" value="DNA UTILIZATION PROTEIN YHGH"/>
    <property type="match status" value="1"/>
</dbReference>
<dbReference type="KEGG" id="mama:GII36_00125"/>
<dbReference type="CDD" id="cd06223">
    <property type="entry name" value="PRTases_typeI"/>
    <property type="match status" value="1"/>
</dbReference>
<evidence type="ECO:0000313" key="2">
    <source>
        <dbReference type="EMBL" id="QHN42272.1"/>
    </source>
</evidence>
<dbReference type="SUPFAM" id="SSF53271">
    <property type="entry name" value="PRTase-like"/>
    <property type="match status" value="1"/>
</dbReference>
<sequence>MSCPELAGVQQCVLAERRDVLACLLDDYKFGYKREASHIIARVFDEYVPYLPTNTHVVPVPTSTAHIRKRGFDHTYDITRYFAARRNLGHSSLLVRCHNYSQVGASRAERKRQAQSAYKLRVDYLDSDTCYAVCDDIVTTGASMLAAVGRLREAGAEKLVAIALLQQPWK</sequence>
<evidence type="ECO:0000313" key="3">
    <source>
        <dbReference type="Proteomes" id="UP001059824"/>
    </source>
</evidence>
<name>A0A857MKY9_9BACT</name>
<protein>
    <recommendedName>
        <fullName evidence="4">Phosphoribosyltransferase domain-containing protein</fullName>
    </recommendedName>
</protein>
<dbReference type="Gene3D" id="3.40.50.2020">
    <property type="match status" value="1"/>
</dbReference>
<organism evidence="2 3">
    <name type="scientific">Candidatus Mycosynbacter amalyticus</name>
    <dbReference type="NCBI Taxonomy" id="2665156"/>
    <lineage>
        <taxon>Bacteria</taxon>
        <taxon>Candidatus Saccharimonadota</taxon>
        <taxon>Candidatus Saccharimonadota incertae sedis</taxon>
        <taxon>Candidatus Mycosynbacter</taxon>
    </lineage>
</organism>
<dbReference type="InterPro" id="IPR000836">
    <property type="entry name" value="PRTase_dom"/>
</dbReference>
<reference evidence="2" key="1">
    <citation type="journal article" date="2021" name="Nat. Microbiol.">
        <title>Cocultivation of an ultrasmall environmental parasitic bacterium with lytic ability against bacteria associated with wastewater foams.</title>
        <authorList>
            <person name="Batinovic S."/>
            <person name="Rose J.J.A."/>
            <person name="Ratcliffe J."/>
            <person name="Seviour R.J."/>
            <person name="Petrovski S."/>
        </authorList>
    </citation>
    <scope>NUCLEOTIDE SEQUENCE</scope>
    <source>
        <strain evidence="2">JR1</strain>
    </source>
</reference>
<keyword evidence="3" id="KW-1185">Reference proteome</keyword>
<accession>A0A857MKY9</accession>
<evidence type="ECO:0008006" key="4">
    <source>
        <dbReference type="Google" id="ProtNLM"/>
    </source>
</evidence>
<dbReference type="AlphaFoldDB" id="A0A857MKY9"/>
<dbReference type="PANTHER" id="PTHR47505:SF1">
    <property type="entry name" value="DNA UTILIZATION PROTEIN YHGH"/>
    <property type="match status" value="1"/>
</dbReference>
<proteinExistence type="inferred from homology"/>
<dbReference type="Proteomes" id="UP001059824">
    <property type="component" value="Chromosome"/>
</dbReference>
<gene>
    <name evidence="2" type="ORF">GII36_00125</name>
</gene>
<dbReference type="EMBL" id="CP045921">
    <property type="protein sequence ID" value="QHN42272.1"/>
    <property type="molecule type" value="Genomic_DNA"/>
</dbReference>
<dbReference type="InterPro" id="IPR051910">
    <property type="entry name" value="ComF/GntX_DNA_util-trans"/>
</dbReference>